<dbReference type="EMBL" id="GBXM01018720">
    <property type="protein sequence ID" value="JAH89857.1"/>
    <property type="molecule type" value="Transcribed_RNA"/>
</dbReference>
<proteinExistence type="predicted"/>
<protein>
    <submittedName>
        <fullName evidence="1">Uncharacterized protein</fullName>
    </submittedName>
</protein>
<dbReference type="AlphaFoldDB" id="A0A0E9WHN2"/>
<reference evidence="1" key="2">
    <citation type="journal article" date="2015" name="Fish Shellfish Immunol.">
        <title>Early steps in the European eel (Anguilla anguilla)-Vibrio vulnificus interaction in the gills: Role of the RtxA13 toxin.</title>
        <authorList>
            <person name="Callol A."/>
            <person name="Pajuelo D."/>
            <person name="Ebbesson L."/>
            <person name="Teles M."/>
            <person name="MacKenzie S."/>
            <person name="Amaro C."/>
        </authorList>
    </citation>
    <scope>NUCLEOTIDE SEQUENCE</scope>
</reference>
<accession>A0A0E9WHN2</accession>
<name>A0A0E9WHN2_ANGAN</name>
<sequence>MSHRPVPPSFRAAALTLRPLIYS</sequence>
<evidence type="ECO:0000313" key="1">
    <source>
        <dbReference type="EMBL" id="JAH89857.1"/>
    </source>
</evidence>
<reference evidence="1" key="1">
    <citation type="submission" date="2014-11" db="EMBL/GenBank/DDBJ databases">
        <authorList>
            <person name="Amaro Gonzalez C."/>
        </authorList>
    </citation>
    <scope>NUCLEOTIDE SEQUENCE</scope>
</reference>
<organism evidence="1">
    <name type="scientific">Anguilla anguilla</name>
    <name type="common">European freshwater eel</name>
    <name type="synonym">Muraena anguilla</name>
    <dbReference type="NCBI Taxonomy" id="7936"/>
    <lineage>
        <taxon>Eukaryota</taxon>
        <taxon>Metazoa</taxon>
        <taxon>Chordata</taxon>
        <taxon>Craniata</taxon>
        <taxon>Vertebrata</taxon>
        <taxon>Euteleostomi</taxon>
        <taxon>Actinopterygii</taxon>
        <taxon>Neopterygii</taxon>
        <taxon>Teleostei</taxon>
        <taxon>Anguilliformes</taxon>
        <taxon>Anguillidae</taxon>
        <taxon>Anguilla</taxon>
    </lineage>
</organism>